<comment type="caution">
    <text evidence="2">The sequence shown here is derived from an EMBL/GenBank/DDBJ whole genome shotgun (WGS) entry which is preliminary data.</text>
</comment>
<dbReference type="InterPro" id="IPR051158">
    <property type="entry name" value="Metallophosphoesterase_sf"/>
</dbReference>
<feature type="domain" description="Calcineurin-like phosphoesterase" evidence="1">
    <location>
        <begin position="54"/>
        <end position="241"/>
    </location>
</feature>
<dbReference type="InterPro" id="IPR004843">
    <property type="entry name" value="Calcineurin-like_PHP"/>
</dbReference>
<dbReference type="Gene3D" id="3.60.21.10">
    <property type="match status" value="1"/>
</dbReference>
<dbReference type="RefSeq" id="WP_158035246.1">
    <property type="nucleotide sequence ID" value="NZ_BAAAZV010000007.1"/>
</dbReference>
<dbReference type="PANTHER" id="PTHR31302:SF20">
    <property type="entry name" value="CONSERVED PROTEIN"/>
    <property type="match status" value="1"/>
</dbReference>
<dbReference type="PANTHER" id="PTHR31302">
    <property type="entry name" value="TRANSMEMBRANE PROTEIN WITH METALLOPHOSPHOESTERASE DOMAIN-RELATED"/>
    <property type="match status" value="1"/>
</dbReference>
<dbReference type="Pfam" id="PF00149">
    <property type="entry name" value="Metallophos"/>
    <property type="match status" value="1"/>
</dbReference>
<proteinExistence type="predicted"/>
<evidence type="ECO:0000313" key="2">
    <source>
        <dbReference type="EMBL" id="KAB1633467.1"/>
    </source>
</evidence>
<dbReference type="InterPro" id="IPR029052">
    <property type="entry name" value="Metallo-depent_PP-like"/>
</dbReference>
<dbReference type="AlphaFoldDB" id="A0A7C8BP14"/>
<dbReference type="SUPFAM" id="SSF56300">
    <property type="entry name" value="Metallo-dependent phosphatases"/>
    <property type="match status" value="1"/>
</dbReference>
<gene>
    <name evidence="2" type="ORF">F8O02_00540</name>
</gene>
<dbReference type="GO" id="GO:0009245">
    <property type="term" value="P:lipid A biosynthetic process"/>
    <property type="evidence" value="ECO:0007669"/>
    <property type="project" value="TreeGrafter"/>
</dbReference>
<dbReference type="GO" id="GO:0016020">
    <property type="term" value="C:membrane"/>
    <property type="evidence" value="ECO:0007669"/>
    <property type="project" value="GOC"/>
</dbReference>
<evidence type="ECO:0000313" key="3">
    <source>
        <dbReference type="Proteomes" id="UP000481339"/>
    </source>
</evidence>
<dbReference type="GO" id="GO:0008758">
    <property type="term" value="F:UDP-2,3-diacylglucosamine hydrolase activity"/>
    <property type="evidence" value="ECO:0007669"/>
    <property type="project" value="TreeGrafter"/>
</dbReference>
<organism evidence="2 3">
    <name type="scientific">Pseudoclavibacter caeni</name>
    <dbReference type="NCBI Taxonomy" id="908846"/>
    <lineage>
        <taxon>Bacteria</taxon>
        <taxon>Bacillati</taxon>
        <taxon>Actinomycetota</taxon>
        <taxon>Actinomycetes</taxon>
        <taxon>Micrococcales</taxon>
        <taxon>Microbacteriaceae</taxon>
        <taxon>Pseudoclavibacter</taxon>
    </lineage>
</organism>
<dbReference type="EMBL" id="WBKA01000001">
    <property type="protein sequence ID" value="KAB1633467.1"/>
    <property type="molecule type" value="Genomic_DNA"/>
</dbReference>
<dbReference type="Proteomes" id="UP000481339">
    <property type="component" value="Unassembled WGS sequence"/>
</dbReference>
<accession>A0A7C8BP14</accession>
<sequence>MLSSASPARAAGRVLAGAAAAGGALLAYGSLVERRAYTVREVTVPVLPAGAASLRVLHLSDLHLAPWQHDRVAWVRGLARLHPDLVIDTGDNFGHVDALPAILEALGPLLALPGGFVYGSNDYFTPLPKNPLAYLLHTSRVERERPDIDTAALTYRLVEAGWHRLDNRSAVVTVHGLRIGLVGTGDAHLREDAPRTLRRNLTSLPADVDLVLGVTHAPYRRVLDGFASMGANLVLAGHTHGGQVRVPGVGALTANCDLPPALARGLHVWRWRDRRMPLNVSAGVGTSIYAPIRFACRPEVTLLTLVPRQDAAR</sequence>
<keyword evidence="3" id="KW-1185">Reference proteome</keyword>
<evidence type="ECO:0000259" key="1">
    <source>
        <dbReference type="Pfam" id="PF00149"/>
    </source>
</evidence>
<reference evidence="2 3" key="1">
    <citation type="submission" date="2019-09" db="EMBL/GenBank/DDBJ databases">
        <title>Phylogeny of genus Pseudoclavibacter and closely related genus.</title>
        <authorList>
            <person name="Li Y."/>
        </authorList>
    </citation>
    <scope>NUCLEOTIDE SEQUENCE [LARGE SCALE GENOMIC DNA]</scope>
    <source>
        <strain evidence="2 3">JCM 16921</strain>
    </source>
</reference>
<name>A0A7C8BP14_9MICO</name>
<dbReference type="OrthoDB" id="9780884at2"/>
<protein>
    <submittedName>
        <fullName evidence="2">Metallophosphoesterase</fullName>
    </submittedName>
</protein>